<keyword evidence="3" id="KW-1185">Reference proteome</keyword>
<comment type="caution">
    <text evidence="2">The sequence shown here is derived from an EMBL/GenBank/DDBJ whole genome shotgun (WGS) entry which is preliminary data.</text>
</comment>
<evidence type="ECO:0000256" key="1">
    <source>
        <dbReference type="SAM" id="MobiDB-lite"/>
    </source>
</evidence>
<dbReference type="Proteomes" id="UP001357485">
    <property type="component" value="Unassembled WGS sequence"/>
</dbReference>
<feature type="compositionally biased region" description="Polar residues" evidence="1">
    <location>
        <begin position="29"/>
        <end position="38"/>
    </location>
</feature>
<reference evidence="2 3" key="1">
    <citation type="submission" date="2023-08" db="EMBL/GenBank/DDBJ databases">
        <title>Black Yeasts Isolated from many extreme environments.</title>
        <authorList>
            <person name="Coleine C."/>
            <person name="Stajich J.E."/>
            <person name="Selbmann L."/>
        </authorList>
    </citation>
    <scope>NUCLEOTIDE SEQUENCE [LARGE SCALE GENOMIC DNA]</scope>
    <source>
        <strain evidence="2 3">CCFEE 536</strain>
    </source>
</reference>
<proteinExistence type="predicted"/>
<evidence type="ECO:0000313" key="2">
    <source>
        <dbReference type="EMBL" id="KAK5200866.1"/>
    </source>
</evidence>
<sequence length="129" mass="13927">MPPLRLPHKYDIGDVPPVDLTTDFDGEDNQQASTTSVSAKGPAAGFTETYVDEELTADERMEATQVQFFRFGGNGPTATTVCAGKIPPEDRKKVHGKIDEWAGNYATRCSQLGRRRIASGGHGCKGNLT</sequence>
<name>A0ABR0LN40_9PEZI</name>
<accession>A0ABR0LN40</accession>
<dbReference type="EMBL" id="JAVRRA010017049">
    <property type="protein sequence ID" value="KAK5200866.1"/>
    <property type="molecule type" value="Genomic_DNA"/>
</dbReference>
<evidence type="ECO:0000313" key="3">
    <source>
        <dbReference type="Proteomes" id="UP001357485"/>
    </source>
</evidence>
<feature type="region of interest" description="Disordered" evidence="1">
    <location>
        <begin position="1"/>
        <end position="41"/>
    </location>
</feature>
<gene>
    <name evidence="2" type="ORF">LTR16_004636</name>
</gene>
<feature type="non-terminal residue" evidence="2">
    <location>
        <position position="129"/>
    </location>
</feature>
<protein>
    <submittedName>
        <fullName evidence="2">Uncharacterized protein</fullName>
    </submittedName>
</protein>
<organism evidence="2 3">
    <name type="scientific">Cryomyces antarcticus</name>
    <dbReference type="NCBI Taxonomy" id="329879"/>
    <lineage>
        <taxon>Eukaryota</taxon>
        <taxon>Fungi</taxon>
        <taxon>Dikarya</taxon>
        <taxon>Ascomycota</taxon>
        <taxon>Pezizomycotina</taxon>
        <taxon>Dothideomycetes</taxon>
        <taxon>Dothideomycetes incertae sedis</taxon>
        <taxon>Cryomyces</taxon>
    </lineage>
</organism>